<dbReference type="InterPro" id="IPR001279">
    <property type="entry name" value="Metallo-B-lactamas"/>
</dbReference>
<dbReference type="InterPro" id="IPR036866">
    <property type="entry name" value="RibonucZ/Hydroxyglut_hydro"/>
</dbReference>
<dbReference type="Pfam" id="PF00753">
    <property type="entry name" value="Lactamase_B"/>
    <property type="match status" value="1"/>
</dbReference>
<dbReference type="EMBL" id="AJWY01009604">
    <property type="protein sequence ID" value="EKC57884.1"/>
    <property type="molecule type" value="Genomic_DNA"/>
</dbReference>
<keyword evidence="4" id="KW-0378">Hydrolase</keyword>
<dbReference type="AlphaFoldDB" id="K1SR40"/>
<keyword evidence="3" id="KW-0479">Metal-binding</keyword>
<evidence type="ECO:0000313" key="7">
    <source>
        <dbReference type="EMBL" id="EKC57884.1"/>
    </source>
</evidence>
<name>K1SR40_9ZZZZ</name>
<feature type="non-terminal residue" evidence="7">
    <location>
        <position position="181"/>
    </location>
</feature>
<evidence type="ECO:0000256" key="3">
    <source>
        <dbReference type="ARBA" id="ARBA00022723"/>
    </source>
</evidence>
<gene>
    <name evidence="7" type="ORF">LEA_14141</name>
</gene>
<organism evidence="7">
    <name type="scientific">human gut metagenome</name>
    <dbReference type="NCBI Taxonomy" id="408170"/>
    <lineage>
        <taxon>unclassified sequences</taxon>
        <taxon>metagenomes</taxon>
        <taxon>organismal metagenomes</taxon>
    </lineage>
</organism>
<evidence type="ECO:0000256" key="1">
    <source>
        <dbReference type="ARBA" id="ARBA00001947"/>
    </source>
</evidence>
<dbReference type="GO" id="GO:0016787">
    <property type="term" value="F:hydrolase activity"/>
    <property type="evidence" value="ECO:0007669"/>
    <property type="project" value="UniProtKB-KW"/>
</dbReference>
<evidence type="ECO:0000256" key="2">
    <source>
        <dbReference type="ARBA" id="ARBA00007749"/>
    </source>
</evidence>
<feature type="domain" description="Metallo-beta-lactamase" evidence="6">
    <location>
        <begin position="63"/>
        <end position="159"/>
    </location>
</feature>
<comment type="similarity">
    <text evidence="2">Belongs to the metallo-beta-lactamase superfamily.</text>
</comment>
<keyword evidence="5" id="KW-0862">Zinc</keyword>
<accession>K1SR40</accession>
<proteinExistence type="inferred from homology"/>
<comment type="caution">
    <text evidence="7">The sequence shown here is derived from an EMBL/GenBank/DDBJ whole genome shotgun (WGS) entry which is preliminary data.</text>
</comment>
<reference evidence="7" key="1">
    <citation type="journal article" date="2013" name="Environ. Microbiol.">
        <title>Microbiota from the distal guts of lean and obese adolescents exhibit partial functional redundancy besides clear differences in community structure.</title>
        <authorList>
            <person name="Ferrer M."/>
            <person name="Ruiz A."/>
            <person name="Lanza F."/>
            <person name="Haange S.B."/>
            <person name="Oberbach A."/>
            <person name="Till H."/>
            <person name="Bargiela R."/>
            <person name="Campoy C."/>
            <person name="Segura M.T."/>
            <person name="Richter M."/>
            <person name="von Bergen M."/>
            <person name="Seifert J."/>
            <person name="Suarez A."/>
        </authorList>
    </citation>
    <scope>NUCLEOTIDE SEQUENCE</scope>
</reference>
<protein>
    <submittedName>
        <fullName evidence="7">Beta-lactamase domain protein</fullName>
    </submittedName>
</protein>
<dbReference type="PANTHER" id="PTHR42978">
    <property type="entry name" value="QUORUM-QUENCHING LACTONASE YTNP-RELATED-RELATED"/>
    <property type="match status" value="1"/>
</dbReference>
<dbReference type="GO" id="GO:0046872">
    <property type="term" value="F:metal ion binding"/>
    <property type="evidence" value="ECO:0007669"/>
    <property type="project" value="UniProtKB-KW"/>
</dbReference>
<dbReference type="SUPFAM" id="SSF56281">
    <property type="entry name" value="Metallo-hydrolase/oxidoreductase"/>
    <property type="match status" value="1"/>
</dbReference>
<evidence type="ECO:0000256" key="5">
    <source>
        <dbReference type="ARBA" id="ARBA00022833"/>
    </source>
</evidence>
<evidence type="ECO:0000256" key="4">
    <source>
        <dbReference type="ARBA" id="ARBA00022801"/>
    </source>
</evidence>
<evidence type="ECO:0000259" key="6">
    <source>
        <dbReference type="Pfam" id="PF00753"/>
    </source>
</evidence>
<sequence length="181" mass="20303">MLFSNHLVNIAYIHEEGTAMAQIRIHVLHCGKIGVAPNLPASAQWRWPAKADARRLKSGARIWLPVSAYLVEHPKGLFLVDAGLPRTVSPTGIEDRAAQLRMFGRGWYTLVHSVVEPGQSIGEQLAARGIRPQDLDYVLFSHLDPDHVAGISEVRGAKRLLVAEEEYFWSCRVNLRYTSRK</sequence>
<comment type="cofactor">
    <cofactor evidence="1">
        <name>Zn(2+)</name>
        <dbReference type="ChEBI" id="CHEBI:29105"/>
    </cofactor>
</comment>
<dbReference type="PANTHER" id="PTHR42978:SF2">
    <property type="entry name" value="102 KBASES UNSTABLE REGION: FROM 1 TO 119443"/>
    <property type="match status" value="1"/>
</dbReference>
<dbReference type="Gene3D" id="3.60.15.10">
    <property type="entry name" value="Ribonuclease Z/Hydroxyacylglutathione hydrolase-like"/>
    <property type="match status" value="1"/>
</dbReference>
<dbReference type="InterPro" id="IPR051013">
    <property type="entry name" value="MBL_superfamily_lactonases"/>
</dbReference>